<evidence type="ECO:0000313" key="2">
    <source>
        <dbReference type="EMBL" id="KAF3521336.1"/>
    </source>
</evidence>
<dbReference type="AlphaFoldDB" id="A0A8S9PRV5"/>
<dbReference type="Gene3D" id="2.40.70.10">
    <property type="entry name" value="Acid Proteases"/>
    <property type="match status" value="1"/>
</dbReference>
<feature type="region of interest" description="Disordered" evidence="1">
    <location>
        <begin position="228"/>
        <end position="252"/>
    </location>
</feature>
<dbReference type="InterPro" id="IPR021109">
    <property type="entry name" value="Peptidase_aspartic_dom_sf"/>
</dbReference>
<gene>
    <name evidence="2" type="ORF">F2Q69_00047338</name>
</gene>
<name>A0A8S9PRV5_BRACR</name>
<evidence type="ECO:0000256" key="1">
    <source>
        <dbReference type="SAM" id="MobiDB-lite"/>
    </source>
</evidence>
<comment type="caution">
    <text evidence="2">The sequence shown here is derived from an EMBL/GenBank/DDBJ whole genome shotgun (WGS) entry which is preliminary data.</text>
</comment>
<proteinExistence type="predicted"/>
<feature type="region of interest" description="Disordered" evidence="1">
    <location>
        <begin position="558"/>
        <end position="604"/>
    </location>
</feature>
<reference evidence="2" key="1">
    <citation type="submission" date="2019-12" db="EMBL/GenBank/DDBJ databases">
        <title>Genome sequencing and annotation of Brassica cretica.</title>
        <authorList>
            <person name="Studholme D.J."/>
            <person name="Sarris P."/>
        </authorList>
    </citation>
    <scope>NUCLEOTIDE SEQUENCE</scope>
    <source>
        <strain evidence="2">PFS-109/04</strain>
        <tissue evidence="2">Leaf</tissue>
    </source>
</reference>
<accession>A0A8S9PRV5</accession>
<feature type="compositionally biased region" description="Polar residues" evidence="1">
    <location>
        <begin position="235"/>
        <end position="252"/>
    </location>
</feature>
<feature type="compositionally biased region" description="Polar residues" evidence="1">
    <location>
        <begin position="583"/>
        <end position="596"/>
    </location>
</feature>
<organism evidence="2 3">
    <name type="scientific">Brassica cretica</name>
    <name type="common">Mustard</name>
    <dbReference type="NCBI Taxonomy" id="69181"/>
    <lineage>
        <taxon>Eukaryota</taxon>
        <taxon>Viridiplantae</taxon>
        <taxon>Streptophyta</taxon>
        <taxon>Embryophyta</taxon>
        <taxon>Tracheophyta</taxon>
        <taxon>Spermatophyta</taxon>
        <taxon>Magnoliopsida</taxon>
        <taxon>eudicotyledons</taxon>
        <taxon>Gunneridae</taxon>
        <taxon>Pentapetalae</taxon>
        <taxon>rosids</taxon>
        <taxon>malvids</taxon>
        <taxon>Brassicales</taxon>
        <taxon>Brassicaceae</taxon>
        <taxon>Brassiceae</taxon>
        <taxon>Brassica</taxon>
    </lineage>
</organism>
<sequence length="604" mass="68006">MDSLGKVADRCCPLSHGMGIRVPSCKLIVHYNPHCLTRSDSIDVTHLFIAIEVYVASLIYRPLIMKTNITDGVHNLLLASVIVHAQQYQKQQGNSAVILIRPCKLGAFNPQEVRSSSIDNNTCSLLDFRHPPSTHTLVSSTDTHSPPSTEDTHLLSTNIFQPTSIDTSVRTSIDTEPRDMVATLILVRDERGDLHDQEGHLGNATGQRIDAQGLQSLSGSHWCRSTPDFEHRSTDVNPNQSTSSLENRLMTPTESTASCNAVRIMTHEEFAARHPHLPRPVYVKIDRHSDPVIDRHKETAIDRLPPAPIDRRSPLTYCVQMPKIDVAHLNALRLKPKPSDNPPETIRILSDDAADPMEVDRVPMGLRKRKEKVPKHLKRGANEKERENHLGLQVKPSKESFTFVDCSQRSSGGIVRDLEVQIGNALVPVDFHVLDIKLNWNSSLLLGRAFLSTKPQTSSNRINDPRIIAACHCGAEYRTEYSASIESHTATSIDIAQRKSTDTQRKESVDSSLEDWENDYYNPTMAANTRHTMYTEEYDEDYEKERATEYIATLGKGMRHRSIEQSQHRSTPNLIRQAKNEHQPTLPTTHRSTLESTMYEKETT</sequence>
<protein>
    <submittedName>
        <fullName evidence="2">Uncharacterized protein</fullName>
    </submittedName>
</protein>
<dbReference type="EMBL" id="QGKX02001347">
    <property type="protein sequence ID" value="KAF3521336.1"/>
    <property type="molecule type" value="Genomic_DNA"/>
</dbReference>
<evidence type="ECO:0000313" key="3">
    <source>
        <dbReference type="Proteomes" id="UP000712600"/>
    </source>
</evidence>
<dbReference type="Proteomes" id="UP000712600">
    <property type="component" value="Unassembled WGS sequence"/>
</dbReference>